<dbReference type="KEGG" id="cku:UL82_07035"/>
<dbReference type="OrthoDB" id="4421226at2"/>
<evidence type="ECO:0000313" key="5">
    <source>
        <dbReference type="Proteomes" id="UP000271380"/>
    </source>
</evidence>
<dbReference type="EMBL" id="CP011312">
    <property type="protein sequence ID" value="AKE41571.1"/>
    <property type="molecule type" value="Genomic_DNA"/>
</dbReference>
<dbReference type="RefSeq" id="WP_083966439.1">
    <property type="nucleotide sequence ID" value="NZ_CP011312.1"/>
</dbReference>
<sequence>MVAQVVSATTRFARGGVAKQTTFLAKASVLLSDAIGQYQRGEFEDSLESAYRAGLRTAGARVAASPVAKKVRKPNSVWEQLMLVDEQSAQWARQFLTYSRIRSRVASGLTDNLDTGVVQELISLVESFLDEVEQQLEGLAHAA</sequence>
<name>A0A0F6TDU1_9CORY</name>
<feature type="domain" description="SAV-6107-like HEPN" evidence="1">
    <location>
        <begin position="48"/>
        <end position="133"/>
    </location>
</feature>
<keyword evidence="4" id="KW-1185">Reference proteome</keyword>
<evidence type="ECO:0000313" key="2">
    <source>
        <dbReference type="EMBL" id="AKE41571.1"/>
    </source>
</evidence>
<reference evidence="3 5" key="2">
    <citation type="submission" date="2018-12" db="EMBL/GenBank/DDBJ databases">
        <authorList>
            <consortium name="Pathogen Informatics"/>
        </authorList>
    </citation>
    <scope>NUCLEOTIDE SEQUENCE [LARGE SCALE GENOMIC DNA]</scope>
    <source>
        <strain evidence="3 5">NCTC949</strain>
    </source>
</reference>
<dbReference type="Proteomes" id="UP000033457">
    <property type="component" value="Chromosome"/>
</dbReference>
<proteinExistence type="predicted"/>
<reference evidence="2 4" key="1">
    <citation type="journal article" date="2015" name="Genome Announc.">
        <title>Complete Genome Sequence of Corynebacterium kutscheri DSM 20755, a Corynebacterial Type Strain with Remarkably Low G+C Content of Chromosomal DNA.</title>
        <authorList>
            <person name="Ruckert C."/>
            <person name="Albersmeier A."/>
            <person name="Winkler A."/>
            <person name="Tauch A."/>
        </authorList>
    </citation>
    <scope>NUCLEOTIDE SEQUENCE [LARGE SCALE GENOMIC DNA]</scope>
    <source>
        <strain evidence="2 4">DSM 20755</strain>
    </source>
</reference>
<dbReference type="Proteomes" id="UP000271380">
    <property type="component" value="Chromosome"/>
</dbReference>
<evidence type="ECO:0000313" key="4">
    <source>
        <dbReference type="Proteomes" id="UP000033457"/>
    </source>
</evidence>
<dbReference type="Pfam" id="PF18726">
    <property type="entry name" value="HEPN_SAV_6107"/>
    <property type="match status" value="1"/>
</dbReference>
<gene>
    <name evidence="3" type="ORF">NCTC949_01975</name>
    <name evidence="2" type="ORF">UL82_07035</name>
</gene>
<accession>A0A0F6TDU1</accession>
<protein>
    <recommendedName>
        <fullName evidence="1">SAV-6107-like HEPN domain-containing protein</fullName>
    </recommendedName>
</protein>
<dbReference type="InterPro" id="IPR040891">
    <property type="entry name" value="HEPN_SAV_6107"/>
</dbReference>
<dbReference type="AlphaFoldDB" id="A0A0F6TDU1"/>
<evidence type="ECO:0000259" key="1">
    <source>
        <dbReference type="Pfam" id="PF18726"/>
    </source>
</evidence>
<organism evidence="2 4">
    <name type="scientific">Corynebacterium kutscheri</name>
    <dbReference type="NCBI Taxonomy" id="35755"/>
    <lineage>
        <taxon>Bacteria</taxon>
        <taxon>Bacillati</taxon>
        <taxon>Actinomycetota</taxon>
        <taxon>Actinomycetes</taxon>
        <taxon>Mycobacteriales</taxon>
        <taxon>Corynebacteriaceae</taxon>
        <taxon>Corynebacterium</taxon>
    </lineage>
</organism>
<dbReference type="EMBL" id="LR134377">
    <property type="protein sequence ID" value="VEH08850.1"/>
    <property type="molecule type" value="Genomic_DNA"/>
</dbReference>
<dbReference type="HOGENOM" id="CLU_125870_1_0_11"/>
<evidence type="ECO:0000313" key="3">
    <source>
        <dbReference type="EMBL" id="VEH08850.1"/>
    </source>
</evidence>
<dbReference type="STRING" id="35755.UL82_07035"/>